<dbReference type="Pfam" id="PF08310">
    <property type="entry name" value="LGFP"/>
    <property type="match status" value="3"/>
</dbReference>
<sequence length="598" mass="61495">MAHATTARTATAALLALLLTSCTGGAGGAGPAREATAPPATAAGPVAPGPPAPTPTTTASTWFEPGAAWTGDFGDPHVVVDGGTYYAYASPVGGRYLPVLTSTDLRTWTVRPRWSNTGPPGRPGYDAHTDEAIPAEIRDAPLDDWGVYDLNDALVRPASWGLPHQQGPWLERDLWASSAFAIDPAPGSGGQRTWYAYSAVRVSGERFCLTAASAPSPLGPFRDVSGDGPIQCQPADRDPGGSIDPNPYHDPATGRNHLLWKAAGQLGVRPSALLATELGPDGKPLPGAPVTTLLETNADAAWEGDTIENPSMVTYRGTTYLFYSANYSGVLDDDGRSNYAAGYAICPQGPAGPCTRPDPQVPLLASEGDLQGPGGSAGFVDAEGRLRMAYAAFRLGENLGGAQPHPRRMGVVELAQAPDGRLGVAGGRTDPAGEVARTWAELGGADGELGEALGPVVATADGRARSQRFRGGTIVSSPATGTHVVRGAVEAAWRAAGAEDGVLGLPTTEEAPARDGRSVFAHFERGSIYSSPATGAHWVRGTIRTTWGDTGWESGPLGLPVGDEQVVPGGWRSDFEGGSITVDAATGLATTTLTGGGG</sequence>
<proteinExistence type="inferred from homology"/>
<accession>A0ABP9I166</accession>
<evidence type="ECO:0000256" key="2">
    <source>
        <dbReference type="ARBA" id="ARBA00022801"/>
    </source>
</evidence>
<comment type="caution">
    <text evidence="7">The sequence shown here is derived from an EMBL/GenBank/DDBJ whole genome shotgun (WGS) entry which is preliminary data.</text>
</comment>
<evidence type="ECO:0000256" key="1">
    <source>
        <dbReference type="ARBA" id="ARBA00009865"/>
    </source>
</evidence>
<dbReference type="PANTHER" id="PTHR42812:SF5">
    <property type="entry name" value="ENDO-ARABINASE"/>
    <property type="match status" value="1"/>
</dbReference>
<evidence type="ECO:0008006" key="9">
    <source>
        <dbReference type="Google" id="ProtNLM"/>
    </source>
</evidence>
<gene>
    <name evidence="7" type="ORF">GCM10023225_24520</name>
</gene>
<feature type="region of interest" description="Disordered" evidence="5">
    <location>
        <begin position="219"/>
        <end position="251"/>
    </location>
</feature>
<dbReference type="InterPro" id="IPR013207">
    <property type="entry name" value="LGFP"/>
</dbReference>
<evidence type="ECO:0000256" key="5">
    <source>
        <dbReference type="SAM" id="MobiDB-lite"/>
    </source>
</evidence>
<protein>
    <recommendedName>
        <fullName evidence="9">Glycosyl hydrolase family 43</fullName>
    </recommendedName>
</protein>
<feature type="compositionally biased region" description="Low complexity" evidence="5">
    <location>
        <begin position="31"/>
        <end position="46"/>
    </location>
</feature>
<feature type="signal peptide" evidence="6">
    <location>
        <begin position="1"/>
        <end position="26"/>
    </location>
</feature>
<dbReference type="InterPro" id="IPR051795">
    <property type="entry name" value="Glycosyl_Hydrlase_43"/>
</dbReference>
<dbReference type="PANTHER" id="PTHR42812">
    <property type="entry name" value="BETA-XYLOSIDASE"/>
    <property type="match status" value="1"/>
</dbReference>
<comment type="similarity">
    <text evidence="1 4">Belongs to the glycosyl hydrolase 43 family.</text>
</comment>
<dbReference type="Gene3D" id="2.115.10.20">
    <property type="entry name" value="Glycosyl hydrolase domain, family 43"/>
    <property type="match status" value="1"/>
</dbReference>
<dbReference type="Pfam" id="PF04616">
    <property type="entry name" value="Glyco_hydro_43"/>
    <property type="match status" value="1"/>
</dbReference>
<organism evidence="7 8">
    <name type="scientific">Kineococcus glutinatus</name>
    <dbReference type="NCBI Taxonomy" id="1070872"/>
    <lineage>
        <taxon>Bacteria</taxon>
        <taxon>Bacillati</taxon>
        <taxon>Actinomycetota</taxon>
        <taxon>Actinomycetes</taxon>
        <taxon>Kineosporiales</taxon>
        <taxon>Kineosporiaceae</taxon>
        <taxon>Kineococcus</taxon>
    </lineage>
</organism>
<dbReference type="EMBL" id="BAABIL010000383">
    <property type="protein sequence ID" value="GAA4984569.1"/>
    <property type="molecule type" value="Genomic_DNA"/>
</dbReference>
<keyword evidence="3 4" id="KW-0326">Glycosidase</keyword>
<keyword evidence="6" id="KW-0732">Signal</keyword>
<feature type="region of interest" description="Disordered" evidence="5">
    <location>
        <begin position="26"/>
        <end position="63"/>
    </location>
</feature>
<evidence type="ECO:0000313" key="7">
    <source>
        <dbReference type="EMBL" id="GAA4984569.1"/>
    </source>
</evidence>
<evidence type="ECO:0000256" key="6">
    <source>
        <dbReference type="SAM" id="SignalP"/>
    </source>
</evidence>
<dbReference type="SUPFAM" id="SSF75005">
    <property type="entry name" value="Arabinanase/levansucrase/invertase"/>
    <property type="match status" value="1"/>
</dbReference>
<evidence type="ECO:0000256" key="4">
    <source>
        <dbReference type="RuleBase" id="RU361187"/>
    </source>
</evidence>
<dbReference type="InterPro" id="IPR023296">
    <property type="entry name" value="Glyco_hydro_beta-prop_sf"/>
</dbReference>
<dbReference type="RefSeq" id="WP_345712876.1">
    <property type="nucleotide sequence ID" value="NZ_BAABIL010000383.1"/>
</dbReference>
<dbReference type="InterPro" id="IPR006710">
    <property type="entry name" value="Glyco_hydro_43"/>
</dbReference>
<reference evidence="8" key="1">
    <citation type="journal article" date="2019" name="Int. J. Syst. Evol. Microbiol.">
        <title>The Global Catalogue of Microorganisms (GCM) 10K type strain sequencing project: providing services to taxonomists for standard genome sequencing and annotation.</title>
        <authorList>
            <consortium name="The Broad Institute Genomics Platform"/>
            <consortium name="The Broad Institute Genome Sequencing Center for Infectious Disease"/>
            <person name="Wu L."/>
            <person name="Ma J."/>
        </authorList>
    </citation>
    <scope>NUCLEOTIDE SEQUENCE [LARGE SCALE GENOMIC DNA]</scope>
    <source>
        <strain evidence="8">JCM 18126</strain>
    </source>
</reference>
<dbReference type="Proteomes" id="UP001501195">
    <property type="component" value="Unassembled WGS sequence"/>
</dbReference>
<name>A0ABP9I166_9ACTN</name>
<keyword evidence="2 4" id="KW-0378">Hydrolase</keyword>
<keyword evidence="8" id="KW-1185">Reference proteome</keyword>
<feature type="chain" id="PRO_5047280465" description="Glycosyl hydrolase family 43" evidence="6">
    <location>
        <begin position="27"/>
        <end position="598"/>
    </location>
</feature>
<evidence type="ECO:0000313" key="8">
    <source>
        <dbReference type="Proteomes" id="UP001501195"/>
    </source>
</evidence>
<evidence type="ECO:0000256" key="3">
    <source>
        <dbReference type="ARBA" id="ARBA00023295"/>
    </source>
</evidence>